<protein>
    <submittedName>
        <fullName evidence="2">Uncharacterized protein</fullName>
    </submittedName>
</protein>
<feature type="region of interest" description="Disordered" evidence="1">
    <location>
        <begin position="1"/>
        <end position="38"/>
    </location>
</feature>
<dbReference type="AlphaFoldDB" id="A0AAD6ZA43"/>
<dbReference type="EMBL" id="JARIHO010000071">
    <property type="protein sequence ID" value="KAJ7312572.1"/>
    <property type="molecule type" value="Genomic_DNA"/>
</dbReference>
<gene>
    <name evidence="2" type="ORF">DFH08DRAFT_822014</name>
</gene>
<name>A0AAD6ZA43_9AGAR</name>
<reference evidence="2" key="1">
    <citation type="submission" date="2023-03" db="EMBL/GenBank/DDBJ databases">
        <title>Massive genome expansion in bonnet fungi (Mycena s.s.) driven by repeated elements and novel gene families across ecological guilds.</title>
        <authorList>
            <consortium name="Lawrence Berkeley National Laboratory"/>
            <person name="Harder C.B."/>
            <person name="Miyauchi S."/>
            <person name="Viragh M."/>
            <person name="Kuo A."/>
            <person name="Thoen E."/>
            <person name="Andreopoulos B."/>
            <person name="Lu D."/>
            <person name="Skrede I."/>
            <person name="Drula E."/>
            <person name="Henrissat B."/>
            <person name="Morin E."/>
            <person name="Kohler A."/>
            <person name="Barry K."/>
            <person name="LaButti K."/>
            <person name="Morin E."/>
            <person name="Salamov A."/>
            <person name="Lipzen A."/>
            <person name="Mereny Z."/>
            <person name="Hegedus B."/>
            <person name="Baldrian P."/>
            <person name="Stursova M."/>
            <person name="Weitz H."/>
            <person name="Taylor A."/>
            <person name="Grigoriev I.V."/>
            <person name="Nagy L.G."/>
            <person name="Martin F."/>
            <person name="Kauserud H."/>
        </authorList>
    </citation>
    <scope>NUCLEOTIDE SEQUENCE</scope>
    <source>
        <strain evidence="2">CBHHK002</strain>
    </source>
</reference>
<evidence type="ECO:0000313" key="3">
    <source>
        <dbReference type="Proteomes" id="UP001218218"/>
    </source>
</evidence>
<sequence>MPHRISQDCIQQATHRQGWEERGREPPVWQGSGEVESDELEGLGQEGEEGQGLGWWLWHAWWLADGQDQWVVPPSNSDVKSGLGWSRLACCATLKFRHEVWIERRWQSDKGGGARDEREAKQSGGAEAAVLKRVVEKKSAVVTSHTIVLQRSQCLSAACHHPMCLPTPPIAPTDTIRPQGPRLKTTQELKFGLAAERTDVMRKNTRTEVQRKLKCTRELERGQT</sequence>
<accession>A0AAD6ZA43</accession>
<evidence type="ECO:0000256" key="1">
    <source>
        <dbReference type="SAM" id="MobiDB-lite"/>
    </source>
</evidence>
<comment type="caution">
    <text evidence="2">The sequence shown here is derived from an EMBL/GenBank/DDBJ whole genome shotgun (WGS) entry which is preliminary data.</text>
</comment>
<proteinExistence type="predicted"/>
<dbReference type="Proteomes" id="UP001218218">
    <property type="component" value="Unassembled WGS sequence"/>
</dbReference>
<keyword evidence="3" id="KW-1185">Reference proteome</keyword>
<organism evidence="2 3">
    <name type="scientific">Mycena albidolilacea</name>
    <dbReference type="NCBI Taxonomy" id="1033008"/>
    <lineage>
        <taxon>Eukaryota</taxon>
        <taxon>Fungi</taxon>
        <taxon>Dikarya</taxon>
        <taxon>Basidiomycota</taxon>
        <taxon>Agaricomycotina</taxon>
        <taxon>Agaricomycetes</taxon>
        <taxon>Agaricomycetidae</taxon>
        <taxon>Agaricales</taxon>
        <taxon>Marasmiineae</taxon>
        <taxon>Mycenaceae</taxon>
        <taxon>Mycena</taxon>
    </lineage>
</organism>
<evidence type="ECO:0000313" key="2">
    <source>
        <dbReference type="EMBL" id="KAJ7312572.1"/>
    </source>
</evidence>